<organism evidence="2">
    <name type="scientific">Selaginella moellendorffii</name>
    <name type="common">Spikemoss</name>
    <dbReference type="NCBI Taxonomy" id="88036"/>
    <lineage>
        <taxon>Eukaryota</taxon>
        <taxon>Viridiplantae</taxon>
        <taxon>Streptophyta</taxon>
        <taxon>Embryophyta</taxon>
        <taxon>Tracheophyta</taxon>
        <taxon>Lycopodiopsida</taxon>
        <taxon>Selaginellales</taxon>
        <taxon>Selaginellaceae</taxon>
        <taxon>Selaginella</taxon>
    </lineage>
</organism>
<proteinExistence type="predicted"/>
<dbReference type="SUPFAM" id="SSF52540">
    <property type="entry name" value="P-loop containing nucleoside triphosphate hydrolases"/>
    <property type="match status" value="1"/>
</dbReference>
<dbReference type="Gene3D" id="3.40.50.300">
    <property type="entry name" value="P-loop containing nucleotide triphosphate hydrolases"/>
    <property type="match status" value="1"/>
</dbReference>
<gene>
    <name evidence="1" type="ORF">SELMODRAFT_427301</name>
</gene>
<dbReference type="InParanoid" id="D8SZ63"/>
<name>D8SZ63_SELML</name>
<evidence type="ECO:0000313" key="2">
    <source>
        <dbReference type="Proteomes" id="UP000001514"/>
    </source>
</evidence>
<evidence type="ECO:0000313" key="1">
    <source>
        <dbReference type="EMBL" id="EFJ10345.1"/>
    </source>
</evidence>
<dbReference type="EMBL" id="GL377654">
    <property type="protein sequence ID" value="EFJ10345.1"/>
    <property type="molecule type" value="Genomic_DNA"/>
</dbReference>
<dbReference type="HOGENOM" id="CLU_012394_1_0_1"/>
<dbReference type="Proteomes" id="UP000001514">
    <property type="component" value="Unassembled WGS sequence"/>
</dbReference>
<dbReference type="InterPro" id="IPR027417">
    <property type="entry name" value="P-loop_NTPase"/>
</dbReference>
<dbReference type="KEGG" id="smo:SELMODRAFT_427301"/>
<dbReference type="Gramene" id="EFJ10345">
    <property type="protein sequence ID" value="EFJ10345"/>
    <property type="gene ID" value="SELMODRAFT_427301"/>
</dbReference>
<sequence length="629" mass="70720">MAKRKWDEEESVVMNVHGFNSAWSFNPGTKVDEVKSLVSMQFSVPFMEISIVQDGLVAPATMQSCESLKPGLKYRVERSCPRRKSFALGTIVRPSVNFHVNALPAIAEVASMLSQGKYCVLCGPRQSGKTTAAQAVRQRLSAIVVYLDGLFFRKDWSESKFWGYLWDSLHAKCPQFFRARRVQDEYTDLSFRMLFLKTASQMVPVTLILDRAESLLGASAECLGRFFSTLRNMRRRMGDYNLKGLLLVGIETVKDLLESRRCNDGCSMITREPFPDEYLAECQGFTRQEVKRLLIQAAGELVPAAAQRFEVARLAEAVVAFTGGHKGLVVVVLDRVVAHEFFKTQDLWSHHSDLGAYAFSRAGYKRALERFKQRSSDLLQFLQTSGLHCDAGKVAEFRELIADGVLAARESPQQDHGGRKYNLRISSPLLRSLILRRCVIKRQGTITGPAPDPRVRLAREWLIIQTIKALDGATMCGDEISQYSREFAFFARIKAVLAEAYPLANAIVLAHTKVSKDGLALLDEEDCLEIQVRYGFEKFGFVLAVEGDDDLQAMAQRYHKKHGCQVYVISFRDQPLLITPVKESVIFVSVRFCATSAEMTFKDSQGTETKVDNLALEKWGGEFSFDDLV</sequence>
<protein>
    <submittedName>
        <fullName evidence="1">Uncharacterized protein</fullName>
    </submittedName>
</protein>
<reference evidence="1 2" key="1">
    <citation type="journal article" date="2011" name="Science">
        <title>The Selaginella genome identifies genetic changes associated with the evolution of vascular plants.</title>
        <authorList>
            <person name="Banks J.A."/>
            <person name="Nishiyama T."/>
            <person name="Hasebe M."/>
            <person name="Bowman J.L."/>
            <person name="Gribskov M."/>
            <person name="dePamphilis C."/>
            <person name="Albert V.A."/>
            <person name="Aono N."/>
            <person name="Aoyama T."/>
            <person name="Ambrose B.A."/>
            <person name="Ashton N.W."/>
            <person name="Axtell M.J."/>
            <person name="Barker E."/>
            <person name="Barker M.S."/>
            <person name="Bennetzen J.L."/>
            <person name="Bonawitz N.D."/>
            <person name="Chapple C."/>
            <person name="Cheng C."/>
            <person name="Correa L.G."/>
            <person name="Dacre M."/>
            <person name="DeBarry J."/>
            <person name="Dreyer I."/>
            <person name="Elias M."/>
            <person name="Engstrom E.M."/>
            <person name="Estelle M."/>
            <person name="Feng L."/>
            <person name="Finet C."/>
            <person name="Floyd S.K."/>
            <person name="Frommer W.B."/>
            <person name="Fujita T."/>
            <person name="Gramzow L."/>
            <person name="Gutensohn M."/>
            <person name="Harholt J."/>
            <person name="Hattori M."/>
            <person name="Heyl A."/>
            <person name="Hirai T."/>
            <person name="Hiwatashi Y."/>
            <person name="Ishikawa M."/>
            <person name="Iwata M."/>
            <person name="Karol K.G."/>
            <person name="Koehler B."/>
            <person name="Kolukisaoglu U."/>
            <person name="Kubo M."/>
            <person name="Kurata T."/>
            <person name="Lalonde S."/>
            <person name="Li K."/>
            <person name="Li Y."/>
            <person name="Litt A."/>
            <person name="Lyons E."/>
            <person name="Manning G."/>
            <person name="Maruyama T."/>
            <person name="Michael T.P."/>
            <person name="Mikami K."/>
            <person name="Miyazaki S."/>
            <person name="Morinaga S."/>
            <person name="Murata T."/>
            <person name="Mueller-Roeber B."/>
            <person name="Nelson D.R."/>
            <person name="Obara M."/>
            <person name="Oguri Y."/>
            <person name="Olmstead R.G."/>
            <person name="Onodera N."/>
            <person name="Petersen B.L."/>
            <person name="Pils B."/>
            <person name="Prigge M."/>
            <person name="Rensing S.A."/>
            <person name="Riano-Pachon D.M."/>
            <person name="Roberts A.W."/>
            <person name="Sato Y."/>
            <person name="Scheller H.V."/>
            <person name="Schulz B."/>
            <person name="Schulz C."/>
            <person name="Shakirov E.V."/>
            <person name="Shibagaki N."/>
            <person name="Shinohara N."/>
            <person name="Shippen D.E."/>
            <person name="Soerensen I."/>
            <person name="Sotooka R."/>
            <person name="Sugimoto N."/>
            <person name="Sugita M."/>
            <person name="Sumikawa N."/>
            <person name="Tanurdzic M."/>
            <person name="Theissen G."/>
            <person name="Ulvskov P."/>
            <person name="Wakazuki S."/>
            <person name="Weng J.K."/>
            <person name="Willats W.W."/>
            <person name="Wipf D."/>
            <person name="Wolf P.G."/>
            <person name="Yang L."/>
            <person name="Zimmer A.D."/>
            <person name="Zhu Q."/>
            <person name="Mitros T."/>
            <person name="Hellsten U."/>
            <person name="Loque D."/>
            <person name="Otillar R."/>
            <person name="Salamov A."/>
            <person name="Schmutz J."/>
            <person name="Shapiro H."/>
            <person name="Lindquist E."/>
            <person name="Lucas S."/>
            <person name="Rokhsar D."/>
            <person name="Grigoriev I.V."/>
        </authorList>
    </citation>
    <scope>NUCLEOTIDE SEQUENCE [LARGE SCALE GENOMIC DNA]</scope>
</reference>
<keyword evidence="2" id="KW-1185">Reference proteome</keyword>
<accession>D8SZ63</accession>
<dbReference type="AlphaFoldDB" id="D8SZ63"/>